<reference evidence="5" key="1">
    <citation type="submission" date="2021-04" db="EMBL/GenBank/DDBJ databases">
        <title>Sinoanaerobacter chloroacetimidivorans sp. nov., an obligate anaerobic bacterium isolated from anaerobic sludge.</title>
        <authorList>
            <person name="Bao Y."/>
        </authorList>
    </citation>
    <scope>NUCLEOTIDE SEQUENCE</scope>
    <source>
        <strain evidence="5">BAD-6</strain>
    </source>
</reference>
<dbReference type="InterPro" id="IPR023210">
    <property type="entry name" value="NADP_OxRdtase_dom"/>
</dbReference>
<dbReference type="SUPFAM" id="SSF54862">
    <property type="entry name" value="4Fe-4S ferredoxins"/>
    <property type="match status" value="1"/>
</dbReference>
<dbReference type="InterPro" id="IPR017896">
    <property type="entry name" value="4Fe4S_Fe-S-bd"/>
</dbReference>
<evidence type="ECO:0000256" key="1">
    <source>
        <dbReference type="ARBA" id="ARBA00022723"/>
    </source>
</evidence>
<proteinExistence type="predicted"/>
<evidence type="ECO:0000256" key="2">
    <source>
        <dbReference type="ARBA" id="ARBA00023004"/>
    </source>
</evidence>
<dbReference type="PRINTS" id="PR00069">
    <property type="entry name" value="ALDKETRDTASE"/>
</dbReference>
<dbReference type="InterPro" id="IPR020471">
    <property type="entry name" value="AKR"/>
</dbReference>
<dbReference type="CDD" id="cd19100">
    <property type="entry name" value="AKR_unchar"/>
    <property type="match status" value="1"/>
</dbReference>
<reference evidence="5" key="2">
    <citation type="submission" date="2021-04" db="EMBL/GenBank/DDBJ databases">
        <authorList>
            <person name="Liu J."/>
        </authorList>
    </citation>
    <scope>NUCLEOTIDE SEQUENCE</scope>
    <source>
        <strain evidence="5">BAD-6</strain>
    </source>
</reference>
<dbReference type="PROSITE" id="PS00198">
    <property type="entry name" value="4FE4S_FER_1"/>
    <property type="match status" value="2"/>
</dbReference>
<organism evidence="5 6">
    <name type="scientific">Sinanaerobacter chloroacetimidivorans</name>
    <dbReference type="NCBI Taxonomy" id="2818044"/>
    <lineage>
        <taxon>Bacteria</taxon>
        <taxon>Bacillati</taxon>
        <taxon>Bacillota</taxon>
        <taxon>Clostridia</taxon>
        <taxon>Peptostreptococcales</taxon>
        <taxon>Anaerovoracaceae</taxon>
        <taxon>Sinanaerobacter</taxon>
    </lineage>
</organism>
<dbReference type="InterPro" id="IPR053135">
    <property type="entry name" value="AKR2_Oxidoreductase"/>
</dbReference>
<feature type="domain" description="4Fe-4S ferredoxin-type" evidence="4">
    <location>
        <begin position="264"/>
        <end position="291"/>
    </location>
</feature>
<dbReference type="InterPro" id="IPR017900">
    <property type="entry name" value="4Fe4S_Fe_S_CS"/>
</dbReference>
<keyword evidence="1" id="KW-0479">Metal-binding</keyword>
<name>A0A8J7VZP5_9FIRM</name>
<dbReference type="AlphaFoldDB" id="A0A8J7VZP5"/>
<sequence length="291" mass="32483">MNLSLKDGSSLLRYALERGIDFLDTAQYYETYPYIKEALKDGRYQPVIASKSLEPTYNGMKAAIEEARREMDRDFIDIFLLHEVRNEPDWTNRLGAWEYLQEAKSKGIVKAIGLSTHHVEVTEQAAFNKDMDVIFPLINFRSLGIRYGTGPGLKEDMAAAIKLAADSGKGIFVMKVFGGGNLTGHYLKALHYIQNLEGISSMMIGFGHTDEIDRIIEVIEGTIDPHYIPDTSLKKIRIDQGDCEGCGACIKRCPNHAIKRNDAGLAQVNHDICLTCGYCAPVCPVRAIIMF</sequence>
<dbReference type="GO" id="GO:0051536">
    <property type="term" value="F:iron-sulfur cluster binding"/>
    <property type="evidence" value="ECO:0007669"/>
    <property type="project" value="UniProtKB-KW"/>
</dbReference>
<comment type="caution">
    <text evidence="5">The sequence shown here is derived from an EMBL/GenBank/DDBJ whole genome shotgun (WGS) entry which is preliminary data.</text>
</comment>
<dbReference type="PANTHER" id="PTHR43312:SF1">
    <property type="entry name" value="NADP-DEPENDENT OXIDOREDUCTASE DOMAIN-CONTAINING PROTEIN"/>
    <property type="match status" value="1"/>
</dbReference>
<dbReference type="Proteomes" id="UP000675664">
    <property type="component" value="Unassembled WGS sequence"/>
</dbReference>
<dbReference type="EMBL" id="JAGSND010000001">
    <property type="protein sequence ID" value="MBR0596580.1"/>
    <property type="molecule type" value="Genomic_DNA"/>
</dbReference>
<dbReference type="GO" id="GO:0046872">
    <property type="term" value="F:metal ion binding"/>
    <property type="evidence" value="ECO:0007669"/>
    <property type="project" value="UniProtKB-KW"/>
</dbReference>
<gene>
    <name evidence="5" type="ORF">KCX82_01705</name>
</gene>
<accession>A0A8J7VZP5</accession>
<keyword evidence="6" id="KW-1185">Reference proteome</keyword>
<keyword evidence="3" id="KW-0411">Iron-sulfur</keyword>
<dbReference type="GO" id="GO:0016491">
    <property type="term" value="F:oxidoreductase activity"/>
    <property type="evidence" value="ECO:0007669"/>
    <property type="project" value="InterPro"/>
</dbReference>
<dbReference type="Pfam" id="PF00248">
    <property type="entry name" value="Aldo_ket_red"/>
    <property type="match status" value="1"/>
</dbReference>
<evidence type="ECO:0000313" key="6">
    <source>
        <dbReference type="Proteomes" id="UP000675664"/>
    </source>
</evidence>
<dbReference type="Gene3D" id="3.20.20.100">
    <property type="entry name" value="NADP-dependent oxidoreductase domain"/>
    <property type="match status" value="1"/>
</dbReference>
<evidence type="ECO:0000313" key="5">
    <source>
        <dbReference type="EMBL" id="MBR0596580.1"/>
    </source>
</evidence>
<keyword evidence="2" id="KW-0408">Iron</keyword>
<evidence type="ECO:0000259" key="4">
    <source>
        <dbReference type="PROSITE" id="PS51379"/>
    </source>
</evidence>
<dbReference type="Gene3D" id="3.30.70.20">
    <property type="match status" value="1"/>
</dbReference>
<protein>
    <submittedName>
        <fullName evidence="5">Aldo/keto reductase</fullName>
    </submittedName>
</protein>
<evidence type="ECO:0000256" key="3">
    <source>
        <dbReference type="ARBA" id="ARBA00023014"/>
    </source>
</evidence>
<dbReference type="Pfam" id="PF14697">
    <property type="entry name" value="Fer4_21"/>
    <property type="match status" value="1"/>
</dbReference>
<dbReference type="InterPro" id="IPR036812">
    <property type="entry name" value="NAD(P)_OxRdtase_dom_sf"/>
</dbReference>
<dbReference type="PROSITE" id="PS51379">
    <property type="entry name" value="4FE4S_FER_2"/>
    <property type="match status" value="2"/>
</dbReference>
<feature type="domain" description="4Fe-4S ferredoxin-type" evidence="4">
    <location>
        <begin position="234"/>
        <end position="263"/>
    </location>
</feature>
<dbReference type="PANTHER" id="PTHR43312">
    <property type="entry name" value="D-THREO-ALDOSE 1-DEHYDROGENASE"/>
    <property type="match status" value="1"/>
</dbReference>
<dbReference type="SUPFAM" id="SSF51430">
    <property type="entry name" value="NAD(P)-linked oxidoreductase"/>
    <property type="match status" value="1"/>
</dbReference>